<sequence length="49" mass="5948">MNIFNFFVVGIHGFHSVYFLHLIFREQPLIGFGIIFALILYLIYRRMNR</sequence>
<keyword evidence="1" id="KW-1133">Transmembrane helix</keyword>
<dbReference type="EMBL" id="BKAM01000043">
    <property type="protein sequence ID" value="GEP72988.1"/>
    <property type="molecule type" value="Genomic_DNA"/>
</dbReference>
<comment type="caution">
    <text evidence="2">The sequence shown here is derived from an EMBL/GenBank/DDBJ whole genome shotgun (WGS) entry which is preliminary data.</text>
</comment>
<name>A0A512PP67_9LACO</name>
<evidence type="ECO:0000313" key="2">
    <source>
        <dbReference type="EMBL" id="GEP72988.1"/>
    </source>
</evidence>
<accession>A0A512PP67</accession>
<dbReference type="Proteomes" id="UP000321569">
    <property type="component" value="Unassembled WGS sequence"/>
</dbReference>
<reference evidence="2 3" key="1">
    <citation type="submission" date="2019-07" db="EMBL/GenBank/DDBJ databases">
        <title>Whole genome shotgun sequence of Lactobacillus rapi NBRC 109618.</title>
        <authorList>
            <person name="Hosoyama A."/>
            <person name="Uohara A."/>
            <person name="Ohji S."/>
            <person name="Ichikawa N."/>
        </authorList>
    </citation>
    <scope>NUCLEOTIDE SEQUENCE [LARGE SCALE GENOMIC DNA]</scope>
    <source>
        <strain evidence="2 3">NBRC 109618</strain>
    </source>
</reference>
<gene>
    <name evidence="2" type="ORF">LRA02_18560</name>
</gene>
<keyword evidence="1" id="KW-0812">Transmembrane</keyword>
<evidence type="ECO:0000256" key="1">
    <source>
        <dbReference type="SAM" id="Phobius"/>
    </source>
</evidence>
<dbReference type="AlphaFoldDB" id="A0A512PP67"/>
<evidence type="ECO:0000313" key="3">
    <source>
        <dbReference type="Proteomes" id="UP000321569"/>
    </source>
</evidence>
<keyword evidence="1" id="KW-0472">Membrane</keyword>
<feature type="transmembrane region" description="Helical" evidence="1">
    <location>
        <begin position="27"/>
        <end position="44"/>
    </location>
</feature>
<proteinExistence type="predicted"/>
<organism evidence="2 3">
    <name type="scientific">Lentilactobacillus rapi</name>
    <dbReference type="NCBI Taxonomy" id="481723"/>
    <lineage>
        <taxon>Bacteria</taxon>
        <taxon>Bacillati</taxon>
        <taxon>Bacillota</taxon>
        <taxon>Bacilli</taxon>
        <taxon>Lactobacillales</taxon>
        <taxon>Lactobacillaceae</taxon>
        <taxon>Lentilactobacillus</taxon>
    </lineage>
</organism>
<protein>
    <submittedName>
        <fullName evidence="2">Uncharacterized protein</fullName>
    </submittedName>
</protein>